<keyword evidence="1" id="KW-0732">Signal</keyword>
<protein>
    <recommendedName>
        <fullName evidence="4">T9SS type A sorting domain-containing protein</fullName>
    </recommendedName>
</protein>
<sequence>MKKTFILLATLFGISSTYAQTIFDKSSKNLIERVSNNNEDKLNKKFDLVSYNKAKMFSSPSEALESTAGSSFNKSADDLKPFATIDIQGWGYANNVDNGETLFFGAEYKFKAGAYFAFTLYTDDLKIDKQFKIDIPETANRVQVVSNFSSKVLDNNNKLIIPIYVHYFEGGQGPDFQKHAIWFVSETGEIISKVESAGAEIIVDSKGKTNIFTYGDTNAEYFLNKIDLNNSANNKQVTINADLVNYFAGIPIVHKNLNGKDYIVFNHYTERLVDNNTMEFNEKAKYAMDFINYDTFTIEKTYKLPVIGFDQENPYTIPMVTYGMFYNDDKYDITQTTFNTDSKIEFLYGTYFYNMILDSEWYNYYVVNEDGVIIKKLEEEIVNAGAEIGVTLQELPNQKDQVAMLVGGKEGISNIKIYNLPEFDLVYDFSALHNEDLLSLNFNRITNDNSYNYLFGLNFGELEGENAYGIVKHYDPKGKEVKKIRLPISNKTENFSPFLTSATLNPYIINSDDKIEYIYAYQDKINNKVANTYAIAQDENNLVALFGGRTEKGNVTGSGYLSNRKGKIDRIYTYYGSDYSATSYLTEFYKLPLETLAVNDVTKNNQSIKYLNNIKEIRIDYDYQTYQVYSIDGKLISNGNTVKTIFTNGWNKGIYIIKTIDKLGKSNTAKIVIF</sequence>
<feature type="chain" id="PRO_5021425240" description="T9SS type A sorting domain-containing protein" evidence="1">
    <location>
        <begin position="20"/>
        <end position="674"/>
    </location>
</feature>
<dbReference type="Proteomes" id="UP000297998">
    <property type="component" value="Unassembled WGS sequence"/>
</dbReference>
<evidence type="ECO:0000256" key="1">
    <source>
        <dbReference type="SAM" id="SignalP"/>
    </source>
</evidence>
<dbReference type="RefSeq" id="WP_135835353.1">
    <property type="nucleotide sequence ID" value="NZ_SRPE01000005.1"/>
</dbReference>
<accession>A0A4Z1BHP7</accession>
<dbReference type="AlphaFoldDB" id="A0A4Z1BHP7"/>
<evidence type="ECO:0000313" key="3">
    <source>
        <dbReference type="Proteomes" id="UP000297998"/>
    </source>
</evidence>
<comment type="caution">
    <text evidence="2">The sequence shown here is derived from an EMBL/GenBank/DDBJ whole genome shotgun (WGS) entry which is preliminary data.</text>
</comment>
<proteinExistence type="predicted"/>
<gene>
    <name evidence="2" type="ORF">E4J94_08240</name>
</gene>
<organism evidence="2 3">
    <name type="scientific">Empedobacter tilapiae</name>
    <dbReference type="NCBI Taxonomy" id="2491114"/>
    <lineage>
        <taxon>Bacteria</taxon>
        <taxon>Pseudomonadati</taxon>
        <taxon>Bacteroidota</taxon>
        <taxon>Flavobacteriia</taxon>
        <taxon>Flavobacteriales</taxon>
        <taxon>Weeksellaceae</taxon>
        <taxon>Empedobacter</taxon>
    </lineage>
</organism>
<keyword evidence="3" id="KW-1185">Reference proteome</keyword>
<dbReference type="EMBL" id="SRPE01000005">
    <property type="protein sequence ID" value="TGN27197.1"/>
    <property type="molecule type" value="Genomic_DNA"/>
</dbReference>
<reference evidence="2 3" key="1">
    <citation type="submission" date="2019-03" db="EMBL/GenBank/DDBJ databases">
        <title>Empedobacter tilapiae sp. nov., isolated from an intestine of Nile tilapia Oreochromis niloticus.</title>
        <authorList>
            <person name="Kim Y.-O."/>
            <person name="Yoon J.-H."/>
        </authorList>
    </citation>
    <scope>NUCLEOTIDE SEQUENCE [LARGE SCALE GENOMIC DNA]</scope>
    <source>
        <strain evidence="2 3">MRS2</strain>
    </source>
</reference>
<evidence type="ECO:0008006" key="4">
    <source>
        <dbReference type="Google" id="ProtNLM"/>
    </source>
</evidence>
<feature type="signal peptide" evidence="1">
    <location>
        <begin position="1"/>
        <end position="19"/>
    </location>
</feature>
<name>A0A4Z1BHP7_9FLAO</name>
<dbReference type="OrthoDB" id="1447653at2"/>
<evidence type="ECO:0000313" key="2">
    <source>
        <dbReference type="EMBL" id="TGN27197.1"/>
    </source>
</evidence>